<organism evidence="1 2">
    <name type="scientific">Araneus ventricosus</name>
    <name type="common">Orbweaver spider</name>
    <name type="synonym">Epeira ventricosa</name>
    <dbReference type="NCBI Taxonomy" id="182803"/>
    <lineage>
        <taxon>Eukaryota</taxon>
        <taxon>Metazoa</taxon>
        <taxon>Ecdysozoa</taxon>
        <taxon>Arthropoda</taxon>
        <taxon>Chelicerata</taxon>
        <taxon>Arachnida</taxon>
        <taxon>Araneae</taxon>
        <taxon>Araneomorphae</taxon>
        <taxon>Entelegynae</taxon>
        <taxon>Araneoidea</taxon>
        <taxon>Araneidae</taxon>
        <taxon>Araneus</taxon>
    </lineage>
</organism>
<name>A0A4Y2TPH6_ARAVE</name>
<dbReference type="Proteomes" id="UP000499080">
    <property type="component" value="Unassembled WGS sequence"/>
</dbReference>
<dbReference type="EMBL" id="BGPR01029684">
    <property type="protein sequence ID" value="GBO01624.1"/>
    <property type="molecule type" value="Genomic_DNA"/>
</dbReference>
<dbReference type="AlphaFoldDB" id="A0A4Y2TPH6"/>
<protein>
    <submittedName>
        <fullName evidence="1">Uncharacterized protein</fullName>
    </submittedName>
</protein>
<proteinExistence type="predicted"/>
<accession>A0A4Y2TPH6</accession>
<keyword evidence="2" id="KW-1185">Reference proteome</keyword>
<reference evidence="1 2" key="1">
    <citation type="journal article" date="2019" name="Sci. Rep.">
        <title>Orb-weaving spider Araneus ventricosus genome elucidates the spidroin gene catalogue.</title>
        <authorList>
            <person name="Kono N."/>
            <person name="Nakamura H."/>
            <person name="Ohtoshi R."/>
            <person name="Moran D.A.P."/>
            <person name="Shinohara A."/>
            <person name="Yoshida Y."/>
            <person name="Fujiwara M."/>
            <person name="Mori M."/>
            <person name="Tomita M."/>
            <person name="Arakawa K."/>
        </authorList>
    </citation>
    <scope>NUCLEOTIDE SEQUENCE [LARGE SCALE GENOMIC DNA]</scope>
</reference>
<evidence type="ECO:0000313" key="2">
    <source>
        <dbReference type="Proteomes" id="UP000499080"/>
    </source>
</evidence>
<comment type="caution">
    <text evidence="1">The sequence shown here is derived from an EMBL/GenBank/DDBJ whole genome shotgun (WGS) entry which is preliminary data.</text>
</comment>
<evidence type="ECO:0000313" key="1">
    <source>
        <dbReference type="EMBL" id="GBO01624.1"/>
    </source>
</evidence>
<sequence>MSFYAYVGGAALCSNGWELEGEKRQRKAVIRIGVSYGETWGRIWSGGLVWAGVRGWTREMIRLKPLYSLERCHNNDARRWWTAVCGSGVGRRKEKVPLSARKCLLFPGGCQDWVMDRLLDCVYL</sequence>
<gene>
    <name evidence="1" type="ORF">AVEN_152836_1</name>
</gene>